<dbReference type="RefSeq" id="WP_154472902.1">
    <property type="nucleotide sequence ID" value="NZ_VUMD01000011.1"/>
</dbReference>
<feature type="transmembrane region" description="Helical" evidence="7">
    <location>
        <begin position="16"/>
        <end position="35"/>
    </location>
</feature>
<feature type="transmembrane region" description="Helical" evidence="7">
    <location>
        <begin position="78"/>
        <end position="97"/>
    </location>
</feature>
<sequence length="230" mass="25204">MKIVREMIDITFDKEFLSAILRIFAAMICGGVIGLERGKANQPAGMRTYMLVCLGAAVVMLTGEYVYMEYGAGDPSRLGAQVISGIGFLGAGSIVISGKSKIRGLTTAAGLWVSACIGLIVGIGYIKCGFIATLAVYVIIARLKRIEERMLRKRSWIEVVIKLDNVDYLADFHDVVEKMGMKIGSIQIYNKKEEIKSVIIGIQNCVGKDEEVIINDLRNINGIKSVRYIS</sequence>
<protein>
    <submittedName>
        <fullName evidence="9">MgtC/SapB family protein</fullName>
    </submittedName>
</protein>
<comment type="caution">
    <text evidence="9">The sequence shown here is derived from an EMBL/GenBank/DDBJ whole genome shotgun (WGS) entry which is preliminary data.</text>
</comment>
<evidence type="ECO:0000313" key="10">
    <source>
        <dbReference type="Proteomes" id="UP000429958"/>
    </source>
</evidence>
<dbReference type="EMBL" id="VUMD01000011">
    <property type="protein sequence ID" value="MSS37456.1"/>
    <property type="molecule type" value="Genomic_DNA"/>
</dbReference>
<evidence type="ECO:0000256" key="7">
    <source>
        <dbReference type="SAM" id="Phobius"/>
    </source>
</evidence>
<organism evidence="9 10">
    <name type="scientific">Clostridium porci</name>
    <dbReference type="NCBI Taxonomy" id="2605778"/>
    <lineage>
        <taxon>Bacteria</taxon>
        <taxon>Bacillati</taxon>
        <taxon>Bacillota</taxon>
        <taxon>Clostridia</taxon>
        <taxon>Eubacteriales</taxon>
        <taxon>Clostridiaceae</taxon>
        <taxon>Clostridium</taxon>
    </lineage>
</organism>
<evidence type="ECO:0000256" key="6">
    <source>
        <dbReference type="ARBA" id="ARBA00023136"/>
    </source>
</evidence>
<evidence type="ECO:0000256" key="1">
    <source>
        <dbReference type="ARBA" id="ARBA00004651"/>
    </source>
</evidence>
<comment type="similarity">
    <text evidence="2">Belongs to the MgtC/SapB family.</text>
</comment>
<dbReference type="AlphaFoldDB" id="A0A7X2NM67"/>
<comment type="subcellular location">
    <subcellularLocation>
        <location evidence="1">Cell membrane</location>
        <topology evidence="1">Multi-pass membrane protein</topology>
    </subcellularLocation>
</comment>
<accession>A0A7X2NM67</accession>
<evidence type="ECO:0000256" key="3">
    <source>
        <dbReference type="ARBA" id="ARBA00022475"/>
    </source>
</evidence>
<dbReference type="Proteomes" id="UP000429958">
    <property type="component" value="Unassembled WGS sequence"/>
</dbReference>
<evidence type="ECO:0000259" key="8">
    <source>
        <dbReference type="Pfam" id="PF02308"/>
    </source>
</evidence>
<dbReference type="PANTHER" id="PTHR33778">
    <property type="entry name" value="PROTEIN MGTC"/>
    <property type="match status" value="1"/>
</dbReference>
<reference evidence="9 10" key="1">
    <citation type="submission" date="2019-08" db="EMBL/GenBank/DDBJ databases">
        <title>In-depth cultivation of the pig gut microbiome towards novel bacterial diversity and tailored functional studies.</title>
        <authorList>
            <person name="Wylensek D."/>
            <person name="Hitch T.C.A."/>
            <person name="Clavel T."/>
        </authorList>
    </citation>
    <scope>NUCLEOTIDE SEQUENCE [LARGE SCALE GENOMIC DNA]</scope>
    <source>
        <strain evidence="9 10">WCA-389-WT-23D1</strain>
    </source>
</reference>
<keyword evidence="4 7" id="KW-0812">Transmembrane</keyword>
<keyword evidence="5 7" id="KW-1133">Transmembrane helix</keyword>
<evidence type="ECO:0000313" key="9">
    <source>
        <dbReference type="EMBL" id="MSS37456.1"/>
    </source>
</evidence>
<proteinExistence type="inferred from homology"/>
<evidence type="ECO:0000256" key="5">
    <source>
        <dbReference type="ARBA" id="ARBA00022989"/>
    </source>
</evidence>
<evidence type="ECO:0000256" key="2">
    <source>
        <dbReference type="ARBA" id="ARBA00009298"/>
    </source>
</evidence>
<keyword evidence="10" id="KW-1185">Reference proteome</keyword>
<dbReference type="InterPro" id="IPR003416">
    <property type="entry name" value="MgtC/SapB/SrpB/YhiD_fam"/>
</dbReference>
<dbReference type="GO" id="GO:0005886">
    <property type="term" value="C:plasma membrane"/>
    <property type="evidence" value="ECO:0007669"/>
    <property type="project" value="UniProtKB-SubCell"/>
</dbReference>
<feature type="domain" description="MgtC/SapB/SrpB/YhiD N-terminal" evidence="8">
    <location>
        <begin position="24"/>
        <end position="148"/>
    </location>
</feature>
<dbReference type="InterPro" id="IPR049177">
    <property type="entry name" value="MgtC_SapB_SrpB_YhiD_N"/>
</dbReference>
<dbReference type="PRINTS" id="PR01837">
    <property type="entry name" value="MGTCSAPBPROT"/>
</dbReference>
<dbReference type="Pfam" id="PF02308">
    <property type="entry name" value="MgtC"/>
    <property type="match status" value="1"/>
</dbReference>
<keyword evidence="3" id="KW-1003">Cell membrane</keyword>
<dbReference type="PANTHER" id="PTHR33778:SF1">
    <property type="entry name" value="MAGNESIUM TRANSPORTER YHID-RELATED"/>
    <property type="match status" value="1"/>
</dbReference>
<name>A0A7X2NM67_9CLOT</name>
<feature type="transmembrane region" description="Helical" evidence="7">
    <location>
        <begin position="109"/>
        <end position="140"/>
    </location>
</feature>
<keyword evidence="6 7" id="KW-0472">Membrane</keyword>
<evidence type="ECO:0000256" key="4">
    <source>
        <dbReference type="ARBA" id="ARBA00022692"/>
    </source>
</evidence>
<gene>
    <name evidence="9" type="ORF">FYJ39_12940</name>
</gene>
<feature type="transmembrane region" description="Helical" evidence="7">
    <location>
        <begin position="47"/>
        <end position="66"/>
    </location>
</feature>